<organism evidence="7 8">
    <name type="scientific">Liquorilactobacillus hordei DSM 19519</name>
    <dbReference type="NCBI Taxonomy" id="1423759"/>
    <lineage>
        <taxon>Bacteria</taxon>
        <taxon>Bacillati</taxon>
        <taxon>Bacillota</taxon>
        <taxon>Bacilli</taxon>
        <taxon>Lactobacillales</taxon>
        <taxon>Lactobacillaceae</taxon>
        <taxon>Liquorilactobacillus</taxon>
    </lineage>
</organism>
<feature type="transmembrane region" description="Helical" evidence="6">
    <location>
        <begin position="133"/>
        <end position="154"/>
    </location>
</feature>
<dbReference type="Proteomes" id="UP000051448">
    <property type="component" value="Unassembled WGS sequence"/>
</dbReference>
<feature type="transmembrane region" description="Helical" evidence="6">
    <location>
        <begin position="160"/>
        <end position="183"/>
    </location>
</feature>
<keyword evidence="4 6" id="KW-1133">Transmembrane helix</keyword>
<dbReference type="PANTHER" id="PTHR30250">
    <property type="entry name" value="PST FAMILY PREDICTED COLANIC ACID TRANSPORTER"/>
    <property type="match status" value="1"/>
</dbReference>
<keyword evidence="2" id="KW-1003">Cell membrane</keyword>
<dbReference type="GO" id="GO:0005886">
    <property type="term" value="C:plasma membrane"/>
    <property type="evidence" value="ECO:0007669"/>
    <property type="project" value="UniProtKB-SubCell"/>
</dbReference>
<dbReference type="STRING" id="1423759.FC92_GL001870"/>
<gene>
    <name evidence="7" type="ORF">FC92_GL001870</name>
</gene>
<name>A0A0R1MIZ1_9LACO</name>
<evidence type="ECO:0000256" key="3">
    <source>
        <dbReference type="ARBA" id="ARBA00022692"/>
    </source>
</evidence>
<keyword evidence="8" id="KW-1185">Reference proteome</keyword>
<feature type="transmembrane region" description="Helical" evidence="6">
    <location>
        <begin position="62"/>
        <end position="89"/>
    </location>
</feature>
<keyword evidence="3 6" id="KW-0812">Transmembrane</keyword>
<protein>
    <recommendedName>
        <fullName evidence="9">Polysaccharide biosynthesis protein</fullName>
    </recommendedName>
</protein>
<feature type="transmembrane region" description="Helical" evidence="6">
    <location>
        <begin position="285"/>
        <end position="306"/>
    </location>
</feature>
<dbReference type="EMBL" id="AZDX01000006">
    <property type="protein sequence ID" value="KRL07481.1"/>
    <property type="molecule type" value="Genomic_DNA"/>
</dbReference>
<dbReference type="PATRIC" id="fig|1423759.3.peg.1953"/>
<dbReference type="AlphaFoldDB" id="A0A0R1MIZ1"/>
<dbReference type="InterPro" id="IPR050833">
    <property type="entry name" value="Poly_Biosynth_Transport"/>
</dbReference>
<evidence type="ECO:0000256" key="6">
    <source>
        <dbReference type="SAM" id="Phobius"/>
    </source>
</evidence>
<dbReference type="PANTHER" id="PTHR30250:SF11">
    <property type="entry name" value="O-ANTIGEN TRANSPORTER-RELATED"/>
    <property type="match status" value="1"/>
</dbReference>
<proteinExistence type="predicted"/>
<accession>A0A0R1MIZ1</accession>
<evidence type="ECO:0008006" key="9">
    <source>
        <dbReference type="Google" id="ProtNLM"/>
    </source>
</evidence>
<feature type="transmembrane region" description="Helical" evidence="6">
    <location>
        <begin position="204"/>
        <end position="224"/>
    </location>
</feature>
<dbReference type="InterPro" id="IPR002797">
    <property type="entry name" value="Polysacc_synth"/>
</dbReference>
<reference evidence="7 8" key="1">
    <citation type="journal article" date="2015" name="Genome Announc.">
        <title>Expanding the biotechnology potential of lactobacilli through comparative genomics of 213 strains and associated genera.</title>
        <authorList>
            <person name="Sun Z."/>
            <person name="Harris H.M."/>
            <person name="McCann A."/>
            <person name="Guo C."/>
            <person name="Argimon S."/>
            <person name="Zhang W."/>
            <person name="Yang X."/>
            <person name="Jeffery I.B."/>
            <person name="Cooney J.C."/>
            <person name="Kagawa T.F."/>
            <person name="Liu W."/>
            <person name="Song Y."/>
            <person name="Salvetti E."/>
            <person name="Wrobel A."/>
            <person name="Rasinkangas P."/>
            <person name="Parkhill J."/>
            <person name="Rea M.C."/>
            <person name="O'Sullivan O."/>
            <person name="Ritari J."/>
            <person name="Douillard F.P."/>
            <person name="Paul Ross R."/>
            <person name="Yang R."/>
            <person name="Briner A.E."/>
            <person name="Felis G.E."/>
            <person name="de Vos W.M."/>
            <person name="Barrangou R."/>
            <person name="Klaenhammer T.R."/>
            <person name="Caufield P.W."/>
            <person name="Cui Y."/>
            <person name="Zhang H."/>
            <person name="O'Toole P.W."/>
        </authorList>
    </citation>
    <scope>NUCLEOTIDE SEQUENCE [LARGE SCALE GENOMIC DNA]</scope>
    <source>
        <strain evidence="7 8">DSM 19519</strain>
    </source>
</reference>
<feature type="transmembrane region" description="Helical" evidence="6">
    <location>
        <begin position="101"/>
        <end position="121"/>
    </location>
</feature>
<sequence>MLLSFVYVPILLSYLGVTNYGIWMTIMTIINWINYFDIGIGNGLRNLLTSFIVQNKFKEAKIAVSTAYVALSLISFLFLIIGSVAIILIDTKNVFNSVEPLKLVLFISFFFICINFIFSLSKTELYSLHQAEKTSYILILTQCINLVGIFSLSLFGNGSILAISILTGFSTAISYIIFSMEIWRKKKYLAPNFHLYQAKMLKAICNLGVEFFIIQIAVLVLYSSDNFIIIKLFGPDAVTPYTTTYNAFGIVNGLFGAMIAPLWSRFTVAFVRKDFIWMKKTLNKLNLSLIPIILVLLCGVLFFKPLSVIWLHKTLFFDKGLIPMMGIYYFLMIWGSIYSTFLNGIGKIKLQLYLAVFGALINIPLSIFFGKYCEMRTTGVLLATIICMVISNVPLTIQAINYLRKNSSN</sequence>
<evidence type="ECO:0000256" key="5">
    <source>
        <dbReference type="ARBA" id="ARBA00023136"/>
    </source>
</evidence>
<feature type="transmembrane region" description="Helical" evidence="6">
    <location>
        <begin position="381"/>
        <end position="403"/>
    </location>
</feature>
<comment type="subcellular location">
    <subcellularLocation>
        <location evidence="1">Cell membrane</location>
        <topology evidence="1">Multi-pass membrane protein</topology>
    </subcellularLocation>
</comment>
<comment type="caution">
    <text evidence="7">The sequence shown here is derived from an EMBL/GenBank/DDBJ whole genome shotgun (WGS) entry which is preliminary data.</text>
</comment>
<feature type="transmembrane region" description="Helical" evidence="6">
    <location>
        <begin position="352"/>
        <end position="369"/>
    </location>
</feature>
<evidence type="ECO:0000256" key="2">
    <source>
        <dbReference type="ARBA" id="ARBA00022475"/>
    </source>
</evidence>
<evidence type="ECO:0000256" key="1">
    <source>
        <dbReference type="ARBA" id="ARBA00004651"/>
    </source>
</evidence>
<keyword evidence="5 6" id="KW-0472">Membrane</keyword>
<evidence type="ECO:0000313" key="7">
    <source>
        <dbReference type="EMBL" id="KRL07481.1"/>
    </source>
</evidence>
<evidence type="ECO:0000313" key="8">
    <source>
        <dbReference type="Proteomes" id="UP000051448"/>
    </source>
</evidence>
<evidence type="ECO:0000256" key="4">
    <source>
        <dbReference type="ARBA" id="ARBA00022989"/>
    </source>
</evidence>
<feature type="transmembrane region" description="Helical" evidence="6">
    <location>
        <begin position="244"/>
        <end position="264"/>
    </location>
</feature>
<feature type="transmembrane region" description="Helical" evidence="6">
    <location>
        <begin position="326"/>
        <end position="345"/>
    </location>
</feature>
<dbReference type="Pfam" id="PF01943">
    <property type="entry name" value="Polysacc_synt"/>
    <property type="match status" value="1"/>
</dbReference>
<feature type="transmembrane region" description="Helical" evidence="6">
    <location>
        <begin position="20"/>
        <end position="41"/>
    </location>
</feature>